<gene>
    <name evidence="1" type="ORF">PILCRDRAFT_508638</name>
</gene>
<dbReference type="HOGENOM" id="CLU_3051175_0_0_1"/>
<dbReference type="AlphaFoldDB" id="A0A0C3B407"/>
<evidence type="ECO:0000313" key="1">
    <source>
        <dbReference type="EMBL" id="KIM80958.1"/>
    </source>
</evidence>
<evidence type="ECO:0000313" key="2">
    <source>
        <dbReference type="Proteomes" id="UP000054166"/>
    </source>
</evidence>
<reference evidence="2" key="2">
    <citation type="submission" date="2015-01" db="EMBL/GenBank/DDBJ databases">
        <title>Evolutionary Origins and Diversification of the Mycorrhizal Mutualists.</title>
        <authorList>
            <consortium name="DOE Joint Genome Institute"/>
            <consortium name="Mycorrhizal Genomics Consortium"/>
            <person name="Kohler A."/>
            <person name="Kuo A."/>
            <person name="Nagy L.G."/>
            <person name="Floudas D."/>
            <person name="Copeland A."/>
            <person name="Barry K.W."/>
            <person name="Cichocki N."/>
            <person name="Veneault-Fourrey C."/>
            <person name="LaButti K."/>
            <person name="Lindquist E.A."/>
            <person name="Lipzen A."/>
            <person name="Lundell T."/>
            <person name="Morin E."/>
            <person name="Murat C."/>
            <person name="Riley R."/>
            <person name="Ohm R."/>
            <person name="Sun H."/>
            <person name="Tunlid A."/>
            <person name="Henrissat B."/>
            <person name="Grigoriev I.V."/>
            <person name="Hibbett D.S."/>
            <person name="Martin F."/>
        </authorList>
    </citation>
    <scope>NUCLEOTIDE SEQUENCE [LARGE SCALE GENOMIC DNA]</scope>
    <source>
        <strain evidence="2">F 1598</strain>
    </source>
</reference>
<reference evidence="1 2" key="1">
    <citation type="submission" date="2014-04" db="EMBL/GenBank/DDBJ databases">
        <authorList>
            <consortium name="DOE Joint Genome Institute"/>
            <person name="Kuo A."/>
            <person name="Tarkka M."/>
            <person name="Buscot F."/>
            <person name="Kohler A."/>
            <person name="Nagy L.G."/>
            <person name="Floudas D."/>
            <person name="Copeland A."/>
            <person name="Barry K.W."/>
            <person name="Cichocki N."/>
            <person name="Veneault-Fourrey C."/>
            <person name="LaButti K."/>
            <person name="Lindquist E.A."/>
            <person name="Lipzen A."/>
            <person name="Lundell T."/>
            <person name="Morin E."/>
            <person name="Murat C."/>
            <person name="Sun H."/>
            <person name="Tunlid A."/>
            <person name="Henrissat B."/>
            <person name="Grigoriev I.V."/>
            <person name="Hibbett D.S."/>
            <person name="Martin F."/>
            <person name="Nordberg H.P."/>
            <person name="Cantor M.N."/>
            <person name="Hua S.X."/>
        </authorList>
    </citation>
    <scope>NUCLEOTIDE SEQUENCE [LARGE SCALE GENOMIC DNA]</scope>
    <source>
        <strain evidence="1 2">F 1598</strain>
    </source>
</reference>
<dbReference type="InParanoid" id="A0A0C3B407"/>
<accession>A0A0C3B407</accession>
<name>A0A0C3B407_PILCF</name>
<dbReference type="EMBL" id="KN833001">
    <property type="protein sequence ID" value="KIM80958.1"/>
    <property type="molecule type" value="Genomic_DNA"/>
</dbReference>
<sequence>MLNITTRLIRTLRIRKMTSSCPAPKTAEYPDRTKYKSVAKPLYYISIGMPWAPE</sequence>
<organism evidence="1 2">
    <name type="scientific">Piloderma croceum (strain F 1598)</name>
    <dbReference type="NCBI Taxonomy" id="765440"/>
    <lineage>
        <taxon>Eukaryota</taxon>
        <taxon>Fungi</taxon>
        <taxon>Dikarya</taxon>
        <taxon>Basidiomycota</taxon>
        <taxon>Agaricomycotina</taxon>
        <taxon>Agaricomycetes</taxon>
        <taxon>Agaricomycetidae</taxon>
        <taxon>Atheliales</taxon>
        <taxon>Atheliaceae</taxon>
        <taxon>Piloderma</taxon>
    </lineage>
</organism>
<dbReference type="Proteomes" id="UP000054166">
    <property type="component" value="Unassembled WGS sequence"/>
</dbReference>
<proteinExistence type="predicted"/>
<protein>
    <submittedName>
        <fullName evidence="1">Uncharacterized protein</fullName>
    </submittedName>
</protein>
<keyword evidence="2" id="KW-1185">Reference proteome</keyword>